<evidence type="ECO:0000256" key="1">
    <source>
        <dbReference type="ARBA" id="ARBA00001974"/>
    </source>
</evidence>
<dbReference type="SUPFAM" id="SSF56645">
    <property type="entry name" value="Acyl-CoA dehydrogenase NM domain-like"/>
    <property type="match status" value="1"/>
</dbReference>
<evidence type="ECO:0000313" key="10">
    <source>
        <dbReference type="Proteomes" id="UP001304683"/>
    </source>
</evidence>
<keyword evidence="3 5" id="KW-0285">Flavoprotein</keyword>
<dbReference type="InterPro" id="IPR036250">
    <property type="entry name" value="AcylCo_DH-like_C"/>
</dbReference>
<organism evidence="9 10">
    <name type="scientific">Thermaerobacter composti</name>
    <dbReference type="NCBI Taxonomy" id="554949"/>
    <lineage>
        <taxon>Bacteria</taxon>
        <taxon>Bacillati</taxon>
        <taxon>Bacillota</taxon>
        <taxon>Clostridia</taxon>
        <taxon>Eubacteriales</taxon>
        <taxon>Clostridiales Family XVII. Incertae Sedis</taxon>
        <taxon>Thermaerobacter</taxon>
    </lineage>
</organism>
<feature type="domain" description="Acyl-CoA dehydrogenase/oxidase N-terminal" evidence="8">
    <location>
        <begin position="11"/>
        <end position="121"/>
    </location>
</feature>
<feature type="domain" description="Acyl-CoA oxidase/dehydrogenase middle" evidence="7">
    <location>
        <begin position="125"/>
        <end position="220"/>
    </location>
</feature>
<dbReference type="Gene3D" id="2.40.110.10">
    <property type="entry name" value="Butyryl-CoA Dehydrogenase, subunit A, domain 2"/>
    <property type="match status" value="1"/>
</dbReference>
<dbReference type="InterPro" id="IPR006089">
    <property type="entry name" value="Acyl-CoA_DH_CS"/>
</dbReference>
<keyword evidence="5" id="KW-0560">Oxidoreductase</keyword>
<reference evidence="9 10" key="1">
    <citation type="submission" date="2023-08" db="EMBL/GenBank/DDBJ databases">
        <title>Genome sequence of Thermaerobacter compostii strain Ins1, a spore-forming filamentous bacterium isolated from a deep geothermal reservoir.</title>
        <authorList>
            <person name="Bregnard D."/>
            <person name="Gonzalez D."/>
            <person name="Junier P."/>
        </authorList>
    </citation>
    <scope>NUCLEOTIDE SEQUENCE [LARGE SCALE GENOMIC DNA]</scope>
    <source>
        <strain evidence="9 10">Ins1</strain>
    </source>
</reference>
<dbReference type="EMBL" id="CP132508">
    <property type="protein sequence ID" value="WPD18028.1"/>
    <property type="molecule type" value="Genomic_DNA"/>
</dbReference>
<comment type="cofactor">
    <cofactor evidence="1 5">
        <name>FAD</name>
        <dbReference type="ChEBI" id="CHEBI:57692"/>
    </cofactor>
</comment>
<dbReference type="Pfam" id="PF02771">
    <property type="entry name" value="Acyl-CoA_dh_N"/>
    <property type="match status" value="1"/>
</dbReference>
<dbReference type="CDD" id="cd01158">
    <property type="entry name" value="SCAD_SBCAD"/>
    <property type="match status" value="1"/>
</dbReference>
<dbReference type="InterPro" id="IPR013786">
    <property type="entry name" value="AcylCoA_DH/ox_N"/>
</dbReference>
<dbReference type="InterPro" id="IPR009075">
    <property type="entry name" value="AcylCo_DH/oxidase_C"/>
</dbReference>
<keyword evidence="10" id="KW-1185">Reference proteome</keyword>
<dbReference type="SUPFAM" id="SSF47203">
    <property type="entry name" value="Acyl-CoA dehydrogenase C-terminal domain-like"/>
    <property type="match status" value="1"/>
</dbReference>
<accession>A0ABZ0QKK7</accession>
<gene>
    <name evidence="9" type="ORF">Q5761_06425</name>
</gene>
<evidence type="ECO:0000256" key="5">
    <source>
        <dbReference type="RuleBase" id="RU362125"/>
    </source>
</evidence>
<name>A0ABZ0QKK7_9FIRM</name>
<protein>
    <submittedName>
        <fullName evidence="9">Acyl-CoA dehydrogenase</fullName>
    </submittedName>
</protein>
<evidence type="ECO:0000259" key="8">
    <source>
        <dbReference type="Pfam" id="PF02771"/>
    </source>
</evidence>
<dbReference type="Gene3D" id="1.20.140.10">
    <property type="entry name" value="Butyryl-CoA Dehydrogenase, subunit A, domain 3"/>
    <property type="match status" value="1"/>
</dbReference>
<dbReference type="PROSITE" id="PS00072">
    <property type="entry name" value="ACYL_COA_DH_1"/>
    <property type="match status" value="1"/>
</dbReference>
<dbReference type="PANTHER" id="PTHR43884">
    <property type="entry name" value="ACYL-COA DEHYDROGENASE"/>
    <property type="match status" value="1"/>
</dbReference>
<dbReference type="PANTHER" id="PTHR43884:SF12">
    <property type="entry name" value="ISOVALERYL-COA DEHYDROGENASE, MITOCHONDRIAL-RELATED"/>
    <property type="match status" value="1"/>
</dbReference>
<evidence type="ECO:0000256" key="4">
    <source>
        <dbReference type="ARBA" id="ARBA00022827"/>
    </source>
</evidence>
<dbReference type="InterPro" id="IPR046373">
    <property type="entry name" value="Acyl-CoA_Oxase/DH_mid-dom_sf"/>
</dbReference>
<proteinExistence type="inferred from homology"/>
<sequence>MATPPWLLDPTYEEIRRAVREFAQRELAPRAAAYDASGEFPWENVRRLAEHGYLGMMIPEEYGGGGMDTLAHAICLEEVARACAATAVVMDVHNSLVGELINRWASAAMKARWLPVLARGDRLGAFCLTEPDAGSDAAALKTTAVRDGDHYVLHGRKTFISNGGVAEIYVVFAVTDPAAGSRGISAFLVEKGTPGLSFGKPFKKMGIRASATTDVILEGVRVPAENLIGQEGQGYKIALATLDNGRVGIGAQAVGIAQAALDRAVAYASQRKQFGRPIASFQGIQFKLADMATAIEAARLLVYRAAVLYDQSVRTGRRASKEIAMAKLFASEVAMRVTTEAVQIHGGYGYLQDFEVERLMRDAKITQIYEGTSEVQRMVIARALLAEAGQAVEAAV</sequence>
<evidence type="ECO:0000313" key="9">
    <source>
        <dbReference type="EMBL" id="WPD18028.1"/>
    </source>
</evidence>
<evidence type="ECO:0000259" key="7">
    <source>
        <dbReference type="Pfam" id="PF02770"/>
    </source>
</evidence>
<dbReference type="PIRSF" id="PIRSF016578">
    <property type="entry name" value="HsaA"/>
    <property type="match status" value="1"/>
</dbReference>
<dbReference type="Pfam" id="PF00441">
    <property type="entry name" value="Acyl-CoA_dh_1"/>
    <property type="match status" value="1"/>
</dbReference>
<evidence type="ECO:0000256" key="2">
    <source>
        <dbReference type="ARBA" id="ARBA00009347"/>
    </source>
</evidence>
<evidence type="ECO:0000256" key="3">
    <source>
        <dbReference type="ARBA" id="ARBA00022630"/>
    </source>
</evidence>
<evidence type="ECO:0000259" key="6">
    <source>
        <dbReference type="Pfam" id="PF00441"/>
    </source>
</evidence>
<feature type="domain" description="Acyl-CoA dehydrogenase/oxidase C-terminal" evidence="6">
    <location>
        <begin position="232"/>
        <end position="385"/>
    </location>
</feature>
<dbReference type="PROSITE" id="PS00073">
    <property type="entry name" value="ACYL_COA_DH_2"/>
    <property type="match status" value="1"/>
</dbReference>
<dbReference type="Proteomes" id="UP001304683">
    <property type="component" value="Chromosome"/>
</dbReference>
<keyword evidence="4 5" id="KW-0274">FAD</keyword>
<dbReference type="RefSeq" id="WP_318749942.1">
    <property type="nucleotide sequence ID" value="NZ_CP132508.1"/>
</dbReference>
<comment type="similarity">
    <text evidence="2 5">Belongs to the acyl-CoA dehydrogenase family.</text>
</comment>
<dbReference type="InterPro" id="IPR006091">
    <property type="entry name" value="Acyl-CoA_Oxase/DH_mid-dom"/>
</dbReference>
<dbReference type="Gene3D" id="1.10.540.10">
    <property type="entry name" value="Acyl-CoA dehydrogenase/oxidase, N-terminal domain"/>
    <property type="match status" value="1"/>
</dbReference>
<dbReference type="InterPro" id="IPR037069">
    <property type="entry name" value="AcylCoA_DH/ox_N_sf"/>
</dbReference>
<dbReference type="Pfam" id="PF02770">
    <property type="entry name" value="Acyl-CoA_dh_M"/>
    <property type="match status" value="1"/>
</dbReference>
<dbReference type="InterPro" id="IPR009100">
    <property type="entry name" value="AcylCoA_DH/oxidase_NM_dom_sf"/>
</dbReference>